<feature type="transmembrane region" description="Helical" evidence="1">
    <location>
        <begin position="6"/>
        <end position="27"/>
    </location>
</feature>
<organism evidence="2 3">
    <name type="scientific">Massilia pinisoli</name>
    <dbReference type="NCBI Taxonomy" id="1772194"/>
    <lineage>
        <taxon>Bacteria</taxon>
        <taxon>Pseudomonadati</taxon>
        <taxon>Pseudomonadota</taxon>
        <taxon>Betaproteobacteria</taxon>
        <taxon>Burkholderiales</taxon>
        <taxon>Oxalobacteraceae</taxon>
        <taxon>Telluria group</taxon>
        <taxon>Massilia</taxon>
    </lineage>
</organism>
<accession>A0ABT1ZKD2</accession>
<dbReference type="EMBL" id="JANUGW010000001">
    <property type="protein sequence ID" value="MCS0580346.1"/>
    <property type="molecule type" value="Genomic_DNA"/>
</dbReference>
<name>A0ABT1ZKD2_9BURK</name>
<evidence type="ECO:0000313" key="2">
    <source>
        <dbReference type="EMBL" id="MCS0580346.1"/>
    </source>
</evidence>
<sequence length="71" mass="7592">MEEHVYLITLAAVFGTVIVVFGMRAFATVQQAKLRSAAHTETAAALAAIQSTLADMQVRLASVEKMLKDVG</sequence>
<evidence type="ECO:0000256" key="1">
    <source>
        <dbReference type="SAM" id="Phobius"/>
    </source>
</evidence>
<keyword evidence="1" id="KW-0812">Transmembrane</keyword>
<evidence type="ECO:0000313" key="3">
    <source>
        <dbReference type="Proteomes" id="UP001204151"/>
    </source>
</evidence>
<gene>
    <name evidence="2" type="ORF">NX784_01945</name>
</gene>
<proteinExistence type="predicted"/>
<keyword evidence="1" id="KW-0472">Membrane</keyword>
<dbReference type="Proteomes" id="UP001204151">
    <property type="component" value="Unassembled WGS sequence"/>
</dbReference>
<protein>
    <submittedName>
        <fullName evidence="2">Uncharacterized protein</fullName>
    </submittedName>
</protein>
<keyword evidence="3" id="KW-1185">Reference proteome</keyword>
<reference evidence="2 3" key="1">
    <citation type="submission" date="2022-08" db="EMBL/GenBank/DDBJ databases">
        <title>Reclassification of Massilia species as members of the genera Telluria, Duganella, Pseudoduganella, Mokoshia gen. nov. and Zemynaea gen. nov. using orthogonal and non-orthogonal genome-based approaches.</title>
        <authorList>
            <person name="Bowman J.P."/>
        </authorList>
    </citation>
    <scope>NUCLEOTIDE SEQUENCE [LARGE SCALE GENOMIC DNA]</scope>
    <source>
        <strain evidence="2 3">JCM 31316</strain>
    </source>
</reference>
<comment type="caution">
    <text evidence="2">The sequence shown here is derived from an EMBL/GenBank/DDBJ whole genome shotgun (WGS) entry which is preliminary data.</text>
</comment>
<dbReference type="RefSeq" id="WP_258815009.1">
    <property type="nucleotide sequence ID" value="NZ_JANUGW010000001.1"/>
</dbReference>
<keyword evidence="1" id="KW-1133">Transmembrane helix</keyword>